<accession>A0A0W8FUH4</accession>
<evidence type="ECO:0000313" key="2">
    <source>
        <dbReference type="EMBL" id="KUG24468.1"/>
    </source>
</evidence>
<gene>
    <name evidence="2" type="ORF">ASZ90_005722</name>
</gene>
<proteinExistence type="predicted"/>
<protein>
    <recommendedName>
        <fullName evidence="3">Rho termination factor N-terminal domain-containing protein</fullName>
    </recommendedName>
</protein>
<comment type="caution">
    <text evidence="2">The sequence shown here is derived from an EMBL/GenBank/DDBJ whole genome shotgun (WGS) entry which is preliminary data.</text>
</comment>
<feature type="region of interest" description="Disordered" evidence="1">
    <location>
        <begin position="1"/>
        <end position="20"/>
    </location>
</feature>
<evidence type="ECO:0008006" key="3">
    <source>
        <dbReference type="Google" id="ProtNLM"/>
    </source>
</evidence>
<dbReference type="AlphaFoldDB" id="A0A0W8FUH4"/>
<dbReference type="EMBL" id="LNQE01000846">
    <property type="protein sequence ID" value="KUG24468.1"/>
    <property type="molecule type" value="Genomic_DNA"/>
</dbReference>
<name>A0A0W8FUH4_9ZZZZ</name>
<evidence type="ECO:0000256" key="1">
    <source>
        <dbReference type="SAM" id="MobiDB-lite"/>
    </source>
</evidence>
<sequence>MSEETHKKEHKQHDEKHLDKLTIKELREIAEKIPHERAIHDMKKEELVAFIKEARGIKDEAPARKKKHIGKIKMTKPELKAKIRELKTLRWQALESKENEKASRLRHQISQLKKKSRRLFAV</sequence>
<organism evidence="2">
    <name type="scientific">hydrocarbon metagenome</name>
    <dbReference type="NCBI Taxonomy" id="938273"/>
    <lineage>
        <taxon>unclassified sequences</taxon>
        <taxon>metagenomes</taxon>
        <taxon>ecological metagenomes</taxon>
    </lineage>
</organism>
<reference evidence="2" key="1">
    <citation type="journal article" date="2015" name="Proc. Natl. Acad. Sci. U.S.A.">
        <title>Networks of energetic and metabolic interactions define dynamics in microbial communities.</title>
        <authorList>
            <person name="Embree M."/>
            <person name="Liu J.K."/>
            <person name="Al-Bassam M.M."/>
            <person name="Zengler K."/>
        </authorList>
    </citation>
    <scope>NUCLEOTIDE SEQUENCE</scope>
</reference>